<evidence type="ECO:0000313" key="2">
    <source>
        <dbReference type="EMBL" id="MFC0626573.1"/>
    </source>
</evidence>
<dbReference type="EMBL" id="JBHLTC010000028">
    <property type="protein sequence ID" value="MFC0626573.1"/>
    <property type="molecule type" value="Genomic_DNA"/>
</dbReference>
<evidence type="ECO:0000256" key="1">
    <source>
        <dbReference type="SAM" id="Phobius"/>
    </source>
</evidence>
<accession>A0ABV6QPM9</accession>
<keyword evidence="1" id="KW-0472">Membrane</keyword>
<keyword evidence="3" id="KW-1185">Reference proteome</keyword>
<dbReference type="RefSeq" id="WP_380050345.1">
    <property type="nucleotide sequence ID" value="NZ_JBHLTC010000028.1"/>
</dbReference>
<keyword evidence="1" id="KW-0812">Transmembrane</keyword>
<name>A0ABV6QPM9_9ACTN</name>
<dbReference type="Proteomes" id="UP001589890">
    <property type="component" value="Unassembled WGS sequence"/>
</dbReference>
<gene>
    <name evidence="2" type="ORF">ACFFGN_21015</name>
</gene>
<proteinExistence type="predicted"/>
<feature type="transmembrane region" description="Helical" evidence="1">
    <location>
        <begin position="40"/>
        <end position="59"/>
    </location>
</feature>
<protein>
    <submittedName>
        <fullName evidence="2">Uncharacterized protein</fullName>
    </submittedName>
</protein>
<organism evidence="2 3">
    <name type="scientific">Kribbella deserti</name>
    <dbReference type="NCBI Taxonomy" id="1926257"/>
    <lineage>
        <taxon>Bacteria</taxon>
        <taxon>Bacillati</taxon>
        <taxon>Actinomycetota</taxon>
        <taxon>Actinomycetes</taxon>
        <taxon>Propionibacteriales</taxon>
        <taxon>Kribbellaceae</taxon>
        <taxon>Kribbella</taxon>
    </lineage>
</organism>
<keyword evidence="1" id="KW-1133">Transmembrane helix</keyword>
<sequence length="60" mass="6167">MADTHNENEQDPGASTQMFRAFVDEGGTEPAAAAKSNTKTIAIVAAVVVVAIVVIALIVL</sequence>
<evidence type="ECO:0000313" key="3">
    <source>
        <dbReference type="Proteomes" id="UP001589890"/>
    </source>
</evidence>
<reference evidence="2 3" key="1">
    <citation type="submission" date="2024-09" db="EMBL/GenBank/DDBJ databases">
        <authorList>
            <person name="Sun Q."/>
            <person name="Mori K."/>
        </authorList>
    </citation>
    <scope>NUCLEOTIDE SEQUENCE [LARGE SCALE GENOMIC DNA]</scope>
    <source>
        <strain evidence="2 3">CGMCC 1.15906</strain>
    </source>
</reference>
<comment type="caution">
    <text evidence="2">The sequence shown here is derived from an EMBL/GenBank/DDBJ whole genome shotgun (WGS) entry which is preliminary data.</text>
</comment>